<evidence type="ECO:0000256" key="7">
    <source>
        <dbReference type="ARBA" id="ARBA00022777"/>
    </source>
</evidence>
<dbReference type="InterPro" id="IPR027417">
    <property type="entry name" value="P-loop_NTPase"/>
</dbReference>
<feature type="compositionally biased region" description="Polar residues" evidence="9">
    <location>
        <begin position="1"/>
        <end position="10"/>
    </location>
</feature>
<feature type="domain" description="Thymidylate kinase-like" evidence="10">
    <location>
        <begin position="387"/>
        <end position="512"/>
    </location>
</feature>
<keyword evidence="8" id="KW-0067">ATP-binding</keyword>
<dbReference type="PANTHER" id="PTHR10344">
    <property type="entry name" value="THYMIDYLATE KINASE"/>
    <property type="match status" value="1"/>
</dbReference>
<dbReference type="Pfam" id="PF02223">
    <property type="entry name" value="Thymidylate_kin"/>
    <property type="match status" value="1"/>
</dbReference>
<dbReference type="Proteomes" id="UP000002254">
    <property type="component" value="Chromosome 25"/>
</dbReference>
<evidence type="ECO:0000256" key="3">
    <source>
        <dbReference type="ARBA" id="ARBA00012980"/>
    </source>
</evidence>
<sequence length="601" mass="62950">AWTSATSGSGSWLPDSGLGATGGEGSRSGWCCGTGVGTDVGGTICRLGLQHLDTRARWGFGSRVHLQHHLRHRLQHRLHPPSTRLLRAQGRPGQLGGPPAAVVRGSARTLTPGGRGTGILAGRCSRGGGLHPGGGVAVRGSRGPDGGGGRCSAGGGRLGTRGGSSRSCVLGEPRVRVPPPPPADGPPLRAPGLRRAGSRLPRPRSPGFRPPARLARRARKAGPCRADASQSGQGWGRAANPGVRGRGGHSRSAPQPFPALAARAVPPPLQPIGARAADARQSELWAARGRGVTAGAGGRARGWRAGAGPSSCWRAWTARGRARRAAGWWPPCAPRATAQSCSASRVGARGGRAGGRAGSRGGPGSRGVCGRVAALGAHPRARSLFAERSTEIGQLLSSYLEKKSDVEDHSVHLLFSANRWEQVPLIKKKLSQGITLIVDRYAFSGVAFTSAKEDFSLDWCKQPDVGLPKPDLVVFLQLRLAEAATRGEFGRERYEDGKFQERALRRFHQLMADQTVNWKVRGLPGSPPGRLLQQILFLCELCPNRAVWWPVGELGRLASWPARSSPPTPSSPGPAVLVVGPVTPSSLGLWAPRGSGPPPPP</sequence>
<feature type="compositionally biased region" description="Pro residues" evidence="9">
    <location>
        <begin position="176"/>
        <end position="189"/>
    </location>
</feature>
<reference evidence="11" key="2">
    <citation type="submission" date="2025-08" db="UniProtKB">
        <authorList>
            <consortium name="Ensembl"/>
        </authorList>
    </citation>
    <scope>IDENTIFICATION</scope>
</reference>
<feature type="compositionally biased region" description="Gly residues" evidence="9">
    <location>
        <begin position="140"/>
        <end position="162"/>
    </location>
</feature>
<keyword evidence="7" id="KW-0418">Kinase</keyword>
<dbReference type="GO" id="GO:0006233">
    <property type="term" value="P:dTDP biosynthetic process"/>
    <property type="evidence" value="ECO:0007669"/>
    <property type="project" value="InterPro"/>
</dbReference>
<evidence type="ECO:0000256" key="6">
    <source>
        <dbReference type="ARBA" id="ARBA00022741"/>
    </source>
</evidence>
<feature type="region of interest" description="Disordered" evidence="9">
    <location>
        <begin position="140"/>
        <end position="256"/>
    </location>
</feature>
<name>A0A8P0PL97_CANLF</name>
<keyword evidence="4" id="KW-0808">Transferase</keyword>
<evidence type="ECO:0000313" key="11">
    <source>
        <dbReference type="Ensembl" id="ENSCAFP00000071138.1"/>
    </source>
</evidence>
<evidence type="ECO:0000256" key="1">
    <source>
        <dbReference type="ARBA" id="ARBA00004992"/>
    </source>
</evidence>
<dbReference type="EC" id="2.7.4.9" evidence="3"/>
<comment type="similarity">
    <text evidence="2">Belongs to the thymidylate kinase family.</text>
</comment>
<gene>
    <name evidence="11" type="primary">DTYMK</name>
</gene>
<dbReference type="InterPro" id="IPR018095">
    <property type="entry name" value="Thymidylate_kin_CS"/>
</dbReference>
<dbReference type="InterPro" id="IPR039430">
    <property type="entry name" value="Thymidylate_kin-like_dom"/>
</dbReference>
<dbReference type="Gene3D" id="3.40.50.300">
    <property type="entry name" value="P-loop containing nucleotide triphosphate hydrolases"/>
    <property type="match status" value="1"/>
</dbReference>
<dbReference type="SUPFAM" id="SSF52540">
    <property type="entry name" value="P-loop containing nucleoside triphosphate hydrolases"/>
    <property type="match status" value="1"/>
</dbReference>
<keyword evidence="5" id="KW-0545">Nucleotide biosynthesis</keyword>
<evidence type="ECO:0000256" key="2">
    <source>
        <dbReference type="ARBA" id="ARBA00009776"/>
    </source>
</evidence>
<organism evidence="11 12">
    <name type="scientific">Canis lupus familiaris</name>
    <name type="common">Dog</name>
    <name type="synonym">Canis familiaris</name>
    <dbReference type="NCBI Taxonomy" id="9615"/>
    <lineage>
        <taxon>Eukaryota</taxon>
        <taxon>Metazoa</taxon>
        <taxon>Chordata</taxon>
        <taxon>Craniata</taxon>
        <taxon>Vertebrata</taxon>
        <taxon>Euteleostomi</taxon>
        <taxon>Mammalia</taxon>
        <taxon>Eutheria</taxon>
        <taxon>Laurasiatheria</taxon>
        <taxon>Carnivora</taxon>
        <taxon>Caniformia</taxon>
        <taxon>Canidae</taxon>
        <taxon>Canis</taxon>
    </lineage>
</organism>
<comment type="pathway">
    <text evidence="1">Pyrimidine metabolism; dTTP biosynthesis.</text>
</comment>
<protein>
    <recommendedName>
        <fullName evidence="3">dTMP kinase</fullName>
        <ecNumber evidence="3">2.7.4.9</ecNumber>
    </recommendedName>
</protein>
<feature type="region of interest" description="Disordered" evidence="9">
    <location>
        <begin position="1"/>
        <end position="21"/>
    </location>
</feature>
<evidence type="ECO:0000259" key="10">
    <source>
        <dbReference type="Pfam" id="PF02223"/>
    </source>
</evidence>
<feature type="region of interest" description="Disordered" evidence="9">
    <location>
        <begin position="343"/>
        <end position="365"/>
    </location>
</feature>
<dbReference type="GO" id="GO:0004798">
    <property type="term" value="F:dTMP kinase activity"/>
    <property type="evidence" value="ECO:0007669"/>
    <property type="project" value="UniProtKB-EC"/>
</dbReference>
<evidence type="ECO:0000256" key="4">
    <source>
        <dbReference type="ARBA" id="ARBA00022679"/>
    </source>
</evidence>
<dbReference type="PROSITE" id="PS01331">
    <property type="entry name" value="THYMIDYLATE_KINASE"/>
    <property type="match status" value="1"/>
</dbReference>
<evidence type="ECO:0000313" key="12">
    <source>
        <dbReference type="Proteomes" id="UP000002254"/>
    </source>
</evidence>
<dbReference type="AlphaFoldDB" id="A0A8P0PL97"/>
<dbReference type="GO" id="GO:0005524">
    <property type="term" value="F:ATP binding"/>
    <property type="evidence" value="ECO:0007669"/>
    <property type="project" value="UniProtKB-KW"/>
</dbReference>
<proteinExistence type="inferred from homology"/>
<accession>A0A8P0PL97</accession>
<dbReference type="Ensembl" id="ENSCAFT00000095174.1">
    <property type="protein sequence ID" value="ENSCAFP00000071138.1"/>
    <property type="gene ID" value="ENSCAFG00000055333.1"/>
</dbReference>
<evidence type="ECO:0000256" key="9">
    <source>
        <dbReference type="SAM" id="MobiDB-lite"/>
    </source>
</evidence>
<feature type="compositionally biased region" description="Gly residues" evidence="9">
    <location>
        <begin position="348"/>
        <end position="365"/>
    </location>
</feature>
<evidence type="ECO:0000256" key="8">
    <source>
        <dbReference type="ARBA" id="ARBA00022840"/>
    </source>
</evidence>
<dbReference type="PANTHER" id="PTHR10344:SF1">
    <property type="entry name" value="THYMIDYLATE KINASE"/>
    <property type="match status" value="1"/>
</dbReference>
<reference evidence="11 12" key="1">
    <citation type="journal article" date="2005" name="Nature">
        <title>Genome sequence, comparative analysis and haplotype structure of the domestic dog.</title>
        <authorList>
            <consortium name="Broad Sequencing Platform"/>
            <person name="Lindblad-Toh K."/>
            <person name="Wade C.M."/>
            <person name="Mikkelsen T.S."/>
            <person name="Karlsson E.K."/>
            <person name="Jaffe D.B."/>
            <person name="Kamal M."/>
            <person name="Clamp M."/>
            <person name="Chang J.L."/>
            <person name="Kulbokas E.J. III"/>
            <person name="Zody M.C."/>
            <person name="Mauceli E."/>
            <person name="Xie X."/>
            <person name="Breen M."/>
            <person name="Wayne R.K."/>
            <person name="Ostrander E.A."/>
            <person name="Ponting C.P."/>
            <person name="Galibert F."/>
            <person name="Smith D.R."/>
            <person name="DeJong P.J."/>
            <person name="Kirkness E."/>
            <person name="Alvarez P."/>
            <person name="Biagi T."/>
            <person name="Brockman W."/>
            <person name="Butler J."/>
            <person name="Chin C.W."/>
            <person name="Cook A."/>
            <person name="Cuff J."/>
            <person name="Daly M.J."/>
            <person name="DeCaprio D."/>
            <person name="Gnerre S."/>
            <person name="Grabherr M."/>
            <person name="Kellis M."/>
            <person name="Kleber M."/>
            <person name="Bardeleben C."/>
            <person name="Goodstadt L."/>
            <person name="Heger A."/>
            <person name="Hitte C."/>
            <person name="Kim L."/>
            <person name="Koepfli K.P."/>
            <person name="Parker H.G."/>
            <person name="Pollinger J.P."/>
            <person name="Searle S.M."/>
            <person name="Sutter N.B."/>
            <person name="Thomas R."/>
            <person name="Webber C."/>
            <person name="Baldwin J."/>
            <person name="Abebe A."/>
            <person name="Abouelleil A."/>
            <person name="Aftuck L."/>
            <person name="Ait-Zahra M."/>
            <person name="Aldredge T."/>
            <person name="Allen N."/>
            <person name="An P."/>
            <person name="Anderson S."/>
            <person name="Antoine C."/>
            <person name="Arachchi H."/>
            <person name="Aslam A."/>
            <person name="Ayotte L."/>
            <person name="Bachantsang P."/>
            <person name="Barry A."/>
            <person name="Bayul T."/>
            <person name="Benamara M."/>
            <person name="Berlin A."/>
            <person name="Bessette D."/>
            <person name="Blitshteyn B."/>
            <person name="Bloom T."/>
            <person name="Blye J."/>
            <person name="Boguslavskiy L."/>
            <person name="Bonnet C."/>
            <person name="Boukhgalter B."/>
            <person name="Brown A."/>
            <person name="Cahill P."/>
            <person name="Calixte N."/>
            <person name="Camarata J."/>
            <person name="Cheshatsang Y."/>
            <person name="Chu J."/>
            <person name="Citroen M."/>
            <person name="Collymore A."/>
            <person name="Cooke P."/>
            <person name="Dawoe T."/>
            <person name="Daza R."/>
            <person name="Decktor K."/>
            <person name="DeGray S."/>
            <person name="Dhargay N."/>
            <person name="Dooley K."/>
            <person name="Dooley K."/>
            <person name="Dorje P."/>
            <person name="Dorjee K."/>
            <person name="Dorris L."/>
            <person name="Duffey N."/>
            <person name="Dupes A."/>
            <person name="Egbiremolen O."/>
            <person name="Elong R."/>
            <person name="Falk J."/>
            <person name="Farina A."/>
            <person name="Faro S."/>
            <person name="Ferguson D."/>
            <person name="Ferreira P."/>
            <person name="Fisher S."/>
            <person name="FitzGerald M."/>
            <person name="Foley K."/>
            <person name="Foley C."/>
            <person name="Franke A."/>
            <person name="Friedrich D."/>
            <person name="Gage D."/>
            <person name="Garber M."/>
            <person name="Gearin G."/>
            <person name="Giannoukos G."/>
            <person name="Goode T."/>
            <person name="Goyette A."/>
            <person name="Graham J."/>
            <person name="Grandbois E."/>
            <person name="Gyaltsen K."/>
            <person name="Hafez N."/>
            <person name="Hagopian D."/>
            <person name="Hagos B."/>
            <person name="Hall J."/>
            <person name="Healy C."/>
            <person name="Hegarty R."/>
            <person name="Honan T."/>
            <person name="Horn A."/>
            <person name="Houde N."/>
            <person name="Hughes L."/>
            <person name="Hunnicutt L."/>
            <person name="Husby M."/>
            <person name="Jester B."/>
            <person name="Jones C."/>
            <person name="Kamat A."/>
            <person name="Kanga B."/>
            <person name="Kells C."/>
            <person name="Khazanovich D."/>
            <person name="Kieu A.C."/>
            <person name="Kisner P."/>
            <person name="Kumar M."/>
            <person name="Lance K."/>
            <person name="Landers T."/>
            <person name="Lara M."/>
            <person name="Lee W."/>
            <person name="Leger J.P."/>
            <person name="Lennon N."/>
            <person name="Leuper L."/>
            <person name="LeVine S."/>
            <person name="Liu J."/>
            <person name="Liu X."/>
            <person name="Lokyitsang Y."/>
            <person name="Lokyitsang T."/>
            <person name="Lui A."/>
            <person name="Macdonald J."/>
            <person name="Major J."/>
            <person name="Marabella R."/>
            <person name="Maru K."/>
            <person name="Matthews C."/>
            <person name="McDonough S."/>
            <person name="Mehta T."/>
            <person name="Meldrim J."/>
            <person name="Melnikov A."/>
            <person name="Meneus L."/>
            <person name="Mihalev A."/>
            <person name="Mihova T."/>
            <person name="Miller K."/>
            <person name="Mittelman R."/>
            <person name="Mlenga V."/>
            <person name="Mulrain L."/>
            <person name="Munson G."/>
            <person name="Navidi A."/>
            <person name="Naylor J."/>
            <person name="Nguyen T."/>
            <person name="Nguyen N."/>
            <person name="Nguyen C."/>
            <person name="Nguyen T."/>
            <person name="Nicol R."/>
            <person name="Norbu N."/>
            <person name="Norbu C."/>
            <person name="Novod N."/>
            <person name="Nyima T."/>
            <person name="Olandt P."/>
            <person name="O'Neill B."/>
            <person name="O'Neill K."/>
            <person name="Osman S."/>
            <person name="Oyono L."/>
            <person name="Patti C."/>
            <person name="Perrin D."/>
            <person name="Phunkhang P."/>
            <person name="Pierre F."/>
            <person name="Priest M."/>
            <person name="Rachupka A."/>
            <person name="Raghuraman S."/>
            <person name="Rameau R."/>
            <person name="Ray V."/>
            <person name="Raymond C."/>
            <person name="Rege F."/>
            <person name="Rise C."/>
            <person name="Rogers J."/>
            <person name="Rogov P."/>
            <person name="Sahalie J."/>
            <person name="Settipalli S."/>
            <person name="Sharpe T."/>
            <person name="Shea T."/>
            <person name="Sheehan M."/>
            <person name="Sherpa N."/>
            <person name="Shi J."/>
            <person name="Shih D."/>
            <person name="Sloan J."/>
            <person name="Smith C."/>
            <person name="Sparrow T."/>
            <person name="Stalker J."/>
            <person name="Stange-Thomann N."/>
            <person name="Stavropoulos S."/>
            <person name="Stone C."/>
            <person name="Stone S."/>
            <person name="Sykes S."/>
            <person name="Tchuinga P."/>
            <person name="Tenzing P."/>
            <person name="Tesfaye S."/>
            <person name="Thoulutsang D."/>
            <person name="Thoulutsang Y."/>
            <person name="Topham K."/>
            <person name="Topping I."/>
            <person name="Tsamla T."/>
            <person name="Vassiliev H."/>
            <person name="Venkataraman V."/>
            <person name="Vo A."/>
            <person name="Wangchuk T."/>
            <person name="Wangdi T."/>
            <person name="Weiand M."/>
            <person name="Wilkinson J."/>
            <person name="Wilson A."/>
            <person name="Yadav S."/>
            <person name="Yang S."/>
            <person name="Yang X."/>
            <person name="Young G."/>
            <person name="Yu Q."/>
            <person name="Zainoun J."/>
            <person name="Zembek L."/>
            <person name="Zimmer A."/>
            <person name="Lander E.S."/>
        </authorList>
    </citation>
    <scope>NUCLEOTIDE SEQUENCE [LARGE SCALE GENOMIC DNA]</scope>
    <source>
        <strain evidence="11">Boxer</strain>
    </source>
</reference>
<keyword evidence="6" id="KW-0547">Nucleotide-binding</keyword>
<evidence type="ECO:0000256" key="5">
    <source>
        <dbReference type="ARBA" id="ARBA00022727"/>
    </source>
</evidence>
<feature type="compositionally biased region" description="Low complexity" evidence="9">
    <location>
        <begin position="163"/>
        <end position="172"/>
    </location>
</feature>